<dbReference type="InterPro" id="IPR024370">
    <property type="entry name" value="PBP_domain"/>
</dbReference>
<evidence type="ECO:0000259" key="3">
    <source>
        <dbReference type="Pfam" id="PF12849"/>
    </source>
</evidence>
<dbReference type="PANTHER" id="PTHR30570:SF1">
    <property type="entry name" value="PHOSPHATE-BINDING PROTEIN PSTS"/>
    <property type="match status" value="1"/>
</dbReference>
<name>A0A8H9KVV4_9SPHI</name>
<reference evidence="4" key="1">
    <citation type="journal article" date="2014" name="Int. J. Syst. Evol. Microbiol.">
        <title>Complete genome sequence of Corynebacterium casei LMG S-19264T (=DSM 44701T), isolated from a smear-ripened cheese.</title>
        <authorList>
            <consortium name="US DOE Joint Genome Institute (JGI-PGF)"/>
            <person name="Walter F."/>
            <person name="Albersmeier A."/>
            <person name="Kalinowski J."/>
            <person name="Ruckert C."/>
        </authorList>
    </citation>
    <scope>NUCLEOTIDE SEQUENCE</scope>
    <source>
        <strain evidence="4">CGMCC 1.15966</strain>
    </source>
</reference>
<dbReference type="SUPFAM" id="SSF53850">
    <property type="entry name" value="Periplasmic binding protein-like II"/>
    <property type="match status" value="1"/>
</dbReference>
<dbReference type="PROSITE" id="PS51257">
    <property type="entry name" value="PROKAR_LIPOPROTEIN"/>
    <property type="match status" value="1"/>
</dbReference>
<dbReference type="Pfam" id="PF12849">
    <property type="entry name" value="PBP_like_2"/>
    <property type="match status" value="1"/>
</dbReference>
<keyword evidence="2" id="KW-1133">Transmembrane helix</keyword>
<dbReference type="AlphaFoldDB" id="A0A8H9KVV4"/>
<dbReference type="RefSeq" id="WP_229678305.1">
    <property type="nucleotide sequence ID" value="NZ_BMKM01000003.1"/>
</dbReference>
<feature type="transmembrane region" description="Helical" evidence="2">
    <location>
        <begin position="39"/>
        <end position="60"/>
    </location>
</feature>
<comment type="caution">
    <text evidence="4">The sequence shown here is derived from an EMBL/GenBank/DDBJ whole genome shotgun (WGS) entry which is preliminary data.</text>
</comment>
<dbReference type="Proteomes" id="UP000614460">
    <property type="component" value="Unassembled WGS sequence"/>
</dbReference>
<evidence type="ECO:0000256" key="1">
    <source>
        <dbReference type="ARBA" id="ARBA00022729"/>
    </source>
</evidence>
<keyword evidence="5" id="KW-1185">Reference proteome</keyword>
<feature type="domain" description="PBP" evidence="3">
    <location>
        <begin position="42"/>
        <end position="302"/>
    </location>
</feature>
<reference evidence="4" key="2">
    <citation type="submission" date="2020-09" db="EMBL/GenBank/DDBJ databases">
        <authorList>
            <person name="Sun Q."/>
            <person name="Zhou Y."/>
        </authorList>
    </citation>
    <scope>NUCLEOTIDE SEQUENCE</scope>
    <source>
        <strain evidence="4">CGMCC 1.15966</strain>
    </source>
</reference>
<evidence type="ECO:0000313" key="4">
    <source>
        <dbReference type="EMBL" id="GGE21261.1"/>
    </source>
</evidence>
<dbReference type="Gene3D" id="3.40.190.10">
    <property type="entry name" value="Periplasmic binding protein-like II"/>
    <property type="match status" value="2"/>
</dbReference>
<dbReference type="InterPro" id="IPR050811">
    <property type="entry name" value="Phosphate_ABC_transporter"/>
</dbReference>
<keyword evidence="2" id="KW-0472">Membrane</keyword>
<evidence type="ECO:0000256" key="2">
    <source>
        <dbReference type="SAM" id="Phobius"/>
    </source>
</evidence>
<proteinExistence type="predicted"/>
<dbReference type="PANTHER" id="PTHR30570">
    <property type="entry name" value="PERIPLASMIC PHOSPHATE BINDING COMPONENT OF PHOSPHATE ABC TRANSPORTER"/>
    <property type="match status" value="1"/>
</dbReference>
<accession>A0A8H9KVV4</accession>
<dbReference type="EMBL" id="BMKM01000003">
    <property type="protein sequence ID" value="GGE21261.1"/>
    <property type="molecule type" value="Genomic_DNA"/>
</dbReference>
<sequence>MMFKKQRNTGVKVLILSSLILFVTFSCSPKVDQGYDPKKGYVGTISISGAFALYPIAVLWSEDFKKIHPNVRFNISAGGAGKGISDVLSNMVDIGLVSRDLHPIEIEKGALPVVVANDAVIGTLNSRHPNIEGLLKRGLSQEELKGIFVTGKIKKWSDLDPSFVNKNIEVYVRSDAAGAAETWAKYLGATQEELSGIGIFGDPGLAQAIKDNPLSIGFNNINYVFDLNSKKTTENIVALPLDLNSNHRIDEQESFYEELDSLTNAVATGLYPSPPARELMFVLNKKYESKLLDEFVRFVMTDKSQAYLLENGFVPLKKEMIKEESNKLLASEL</sequence>
<protein>
    <recommendedName>
        <fullName evidence="3">PBP domain-containing protein</fullName>
    </recommendedName>
</protein>
<keyword evidence="1" id="KW-0732">Signal</keyword>
<evidence type="ECO:0000313" key="5">
    <source>
        <dbReference type="Proteomes" id="UP000614460"/>
    </source>
</evidence>
<keyword evidence="2" id="KW-0812">Transmembrane</keyword>
<organism evidence="4 5">
    <name type="scientific">Sphingobacterium cellulitidis</name>
    <dbReference type="NCBI Taxonomy" id="1768011"/>
    <lineage>
        <taxon>Bacteria</taxon>
        <taxon>Pseudomonadati</taxon>
        <taxon>Bacteroidota</taxon>
        <taxon>Sphingobacteriia</taxon>
        <taxon>Sphingobacteriales</taxon>
        <taxon>Sphingobacteriaceae</taxon>
        <taxon>Sphingobacterium</taxon>
    </lineage>
</organism>
<gene>
    <name evidence="4" type="ORF">GCM10011516_18640</name>
</gene>